<gene>
    <name evidence="3" type="ORF">GV68_20620</name>
</gene>
<feature type="domain" description="Sulfatase N-terminal" evidence="2">
    <location>
        <begin position="4"/>
        <end position="338"/>
    </location>
</feature>
<sequence length="525" mass="60029">MRTIYVLFDSLTRGSIGAYGGQTIRTPNFDRFAARAVTFDGHYVGSLPCMPARRDLHGGRLNFPHRSWGPMEPFDNSFAQIMKDNGVYTHLISDHLHYFEDGGHGFHTRFSSYDFIRGQEYDPWVAMVEPPIGRIRAQFDERHYDTVKRDKRLQHAINRQQIVKEADFPGPRCFASAMDFLDKNRNADNWFLMLECFDPHEPFHAPDRFKDAYDSGYAGRILDWPHYGQVVENSDEIAEIRANYAALVAMCDEYFGRLIDYLDEHDMWKDTCVVLSTDHGFMLSEHDWWGKCRMPYYEEVSHIPLIVHHPNNLAQAGSRRSHLSQTMDLMPTFLELYGLDLPKEVTGKSMLPLLMENVPIREAAVFGVFSGPIGVTNGDWVLYHYPPDITREGLVEYTLAPAHMTAPFTVDELKTARLAPPFDFTKGVPVLAIDALKEAKRVPNNDGSGFVDLGTRLYDLVRDPRQMQPVEEPEVGRRLYAAMIHELEIHDSPEELFSWYDLKSSAIEAPYGAPVADDRDSHAGM</sequence>
<proteinExistence type="inferred from homology"/>
<reference evidence="3 4" key="1">
    <citation type="submission" date="2014-06" db="EMBL/GenBank/DDBJ databases">
        <title>Rhizobium pelagicum/R2-400B4.</title>
        <authorList>
            <person name="Kimes N.E."/>
            <person name="Lopez-Perez M."/>
        </authorList>
    </citation>
    <scope>NUCLEOTIDE SEQUENCE [LARGE SCALE GENOMIC DNA]</scope>
    <source>
        <strain evidence="3 4">R2-400B4</strain>
    </source>
</reference>
<dbReference type="InterPro" id="IPR050738">
    <property type="entry name" value="Sulfatase"/>
</dbReference>
<dbReference type="AlphaFoldDB" id="A0A922T4Y5"/>
<dbReference type="GO" id="GO:0004065">
    <property type="term" value="F:arylsulfatase activity"/>
    <property type="evidence" value="ECO:0007669"/>
    <property type="project" value="TreeGrafter"/>
</dbReference>
<dbReference type="Proteomes" id="UP000052167">
    <property type="component" value="Unassembled WGS sequence"/>
</dbReference>
<evidence type="ECO:0000259" key="2">
    <source>
        <dbReference type="Pfam" id="PF00884"/>
    </source>
</evidence>
<dbReference type="EMBL" id="JOKJ01000048">
    <property type="protein sequence ID" value="KEQ02589.1"/>
    <property type="molecule type" value="Genomic_DNA"/>
</dbReference>
<accession>A0A922T4Y5</accession>
<evidence type="ECO:0000313" key="4">
    <source>
        <dbReference type="Proteomes" id="UP000052167"/>
    </source>
</evidence>
<dbReference type="InterPro" id="IPR017850">
    <property type="entry name" value="Alkaline_phosphatase_core_sf"/>
</dbReference>
<evidence type="ECO:0000313" key="3">
    <source>
        <dbReference type="EMBL" id="KEQ02589.1"/>
    </source>
</evidence>
<dbReference type="CDD" id="cd16148">
    <property type="entry name" value="sulfatase_like"/>
    <property type="match status" value="1"/>
</dbReference>
<protein>
    <submittedName>
        <fullName evidence="3">Sulfatase</fullName>
    </submittedName>
</protein>
<name>A0A922T4Y5_9HYPH</name>
<dbReference type="OrthoDB" id="9795675at2"/>
<dbReference type="InterPro" id="IPR000917">
    <property type="entry name" value="Sulfatase_N"/>
</dbReference>
<evidence type="ECO:0000256" key="1">
    <source>
        <dbReference type="ARBA" id="ARBA00008779"/>
    </source>
</evidence>
<dbReference type="PANTHER" id="PTHR42693">
    <property type="entry name" value="ARYLSULFATASE FAMILY MEMBER"/>
    <property type="match status" value="1"/>
</dbReference>
<dbReference type="Gene3D" id="3.40.720.10">
    <property type="entry name" value="Alkaline Phosphatase, subunit A"/>
    <property type="match status" value="1"/>
</dbReference>
<keyword evidence="4" id="KW-1185">Reference proteome</keyword>
<dbReference type="SUPFAM" id="SSF53649">
    <property type="entry name" value="Alkaline phosphatase-like"/>
    <property type="match status" value="1"/>
</dbReference>
<dbReference type="Pfam" id="PF00884">
    <property type="entry name" value="Sulfatase"/>
    <property type="match status" value="1"/>
</dbReference>
<organism evidence="3 4">
    <name type="scientific">Pseudorhizobium pelagicum</name>
    <dbReference type="NCBI Taxonomy" id="1509405"/>
    <lineage>
        <taxon>Bacteria</taxon>
        <taxon>Pseudomonadati</taxon>
        <taxon>Pseudomonadota</taxon>
        <taxon>Alphaproteobacteria</taxon>
        <taxon>Hyphomicrobiales</taxon>
        <taxon>Rhizobiaceae</taxon>
        <taxon>Rhizobium/Agrobacterium group</taxon>
        <taxon>Pseudorhizobium</taxon>
    </lineage>
</organism>
<dbReference type="PANTHER" id="PTHR42693:SF33">
    <property type="entry name" value="ARYLSULFATASE"/>
    <property type="match status" value="1"/>
</dbReference>
<comment type="caution">
    <text evidence="3">The sequence shown here is derived from an EMBL/GenBank/DDBJ whole genome shotgun (WGS) entry which is preliminary data.</text>
</comment>
<comment type="similarity">
    <text evidence="1">Belongs to the sulfatase family.</text>
</comment>
<dbReference type="RefSeq" id="WP_037169608.1">
    <property type="nucleotide sequence ID" value="NZ_JOKI01000041.1"/>
</dbReference>